<feature type="domain" description="Polycystin cation channel PKD1/PKD2" evidence="8">
    <location>
        <begin position="591"/>
        <end position="677"/>
    </location>
</feature>
<evidence type="ECO:0000259" key="8">
    <source>
        <dbReference type="Pfam" id="PF08016"/>
    </source>
</evidence>
<dbReference type="PANTHER" id="PTHR10877">
    <property type="entry name" value="POLYCYSTIN FAMILY MEMBER"/>
    <property type="match status" value="1"/>
</dbReference>
<dbReference type="GO" id="GO:0005262">
    <property type="term" value="F:calcium channel activity"/>
    <property type="evidence" value="ECO:0007669"/>
    <property type="project" value="TreeGrafter"/>
</dbReference>
<feature type="transmembrane region" description="Helical" evidence="7">
    <location>
        <begin position="536"/>
        <end position="554"/>
    </location>
</feature>
<keyword evidence="10" id="KW-1185">Reference proteome</keyword>
<accession>A0AAE0Z103</accession>
<feature type="transmembrane region" description="Helical" evidence="7">
    <location>
        <begin position="591"/>
        <end position="610"/>
    </location>
</feature>
<dbReference type="InterPro" id="IPR051223">
    <property type="entry name" value="Polycystin"/>
</dbReference>
<organism evidence="9 10">
    <name type="scientific">Elysia crispata</name>
    <name type="common">lettuce slug</name>
    <dbReference type="NCBI Taxonomy" id="231223"/>
    <lineage>
        <taxon>Eukaryota</taxon>
        <taxon>Metazoa</taxon>
        <taxon>Spiralia</taxon>
        <taxon>Lophotrochozoa</taxon>
        <taxon>Mollusca</taxon>
        <taxon>Gastropoda</taxon>
        <taxon>Heterobranchia</taxon>
        <taxon>Euthyneura</taxon>
        <taxon>Panpulmonata</taxon>
        <taxon>Sacoglossa</taxon>
        <taxon>Placobranchoidea</taxon>
        <taxon>Plakobranchidae</taxon>
        <taxon>Elysia</taxon>
    </lineage>
</organism>
<feature type="transmembrane region" description="Helical" evidence="7">
    <location>
        <begin position="511"/>
        <end position="530"/>
    </location>
</feature>
<dbReference type="GO" id="GO:0050982">
    <property type="term" value="P:detection of mechanical stimulus"/>
    <property type="evidence" value="ECO:0007669"/>
    <property type="project" value="TreeGrafter"/>
</dbReference>
<feature type="region of interest" description="Disordered" evidence="6">
    <location>
        <begin position="1450"/>
        <end position="1470"/>
    </location>
</feature>
<dbReference type="InterPro" id="IPR013122">
    <property type="entry name" value="PKD1_2_channel"/>
</dbReference>
<comment type="caution">
    <text evidence="9">The sequence shown here is derived from an EMBL/GenBank/DDBJ whole genome shotgun (WGS) entry which is preliminary data.</text>
</comment>
<evidence type="ECO:0000256" key="1">
    <source>
        <dbReference type="ARBA" id="ARBA00004141"/>
    </source>
</evidence>
<keyword evidence="3 7" id="KW-0812">Transmembrane</keyword>
<dbReference type="EMBL" id="JAWDGP010004972">
    <property type="protein sequence ID" value="KAK3760585.1"/>
    <property type="molecule type" value="Genomic_DNA"/>
</dbReference>
<feature type="transmembrane region" description="Helical" evidence="7">
    <location>
        <begin position="484"/>
        <end position="504"/>
    </location>
</feature>
<feature type="transmembrane region" description="Helical" evidence="7">
    <location>
        <begin position="366"/>
        <end position="386"/>
    </location>
</feature>
<gene>
    <name evidence="9" type="ORF">RRG08_022867</name>
</gene>
<feature type="region of interest" description="Disordered" evidence="6">
    <location>
        <begin position="912"/>
        <end position="940"/>
    </location>
</feature>
<dbReference type="GO" id="GO:0016020">
    <property type="term" value="C:membrane"/>
    <property type="evidence" value="ECO:0007669"/>
    <property type="project" value="UniProtKB-SubCell"/>
</dbReference>
<feature type="transmembrane region" description="Helical" evidence="7">
    <location>
        <begin position="406"/>
        <end position="426"/>
    </location>
</feature>
<evidence type="ECO:0000256" key="4">
    <source>
        <dbReference type="ARBA" id="ARBA00022989"/>
    </source>
</evidence>
<evidence type="ECO:0000313" key="9">
    <source>
        <dbReference type="EMBL" id="KAK3760585.1"/>
    </source>
</evidence>
<feature type="transmembrane region" description="Helical" evidence="7">
    <location>
        <begin position="283"/>
        <end position="301"/>
    </location>
</feature>
<comment type="similarity">
    <text evidence="2">Belongs to the polycystin family.</text>
</comment>
<dbReference type="PANTHER" id="PTHR10877:SF150">
    <property type="entry name" value="REJ DOMAIN-CONTAINING PROTEIN"/>
    <property type="match status" value="1"/>
</dbReference>
<sequence>MFPYHLFVPTDRSPTCFPTISLSPPTAHLHVSLPSLCPHRPLTYMFPYHLFVPTDRSPTCFPTISLSPATAHLLVSLPSLCPHRPLNYMFPYHLFVPSDRSLTCFSTISLSPATAHLHVSLPSLCPQRQLTYMFPYHLFVPTDRSPTCFPTISLSPATAHLHVSLPSLYPHRPLTYMFPYHLCPHRPLTYMFPYHLCPHRPLTYMFPYHLCPHRPLTYMFPYHLFVPSDRSPTCFPTISVPTDRSRTCFPTISVSPVTAHLHASLCLHRLLTYMNDYPMSAKIFDFLIFFAVSWFIIRVIFKLCRMRVTFFREFWNVVELANLLLAVAVLVLYVGRGIVAEQVAKEATKTSGQFYNFQTLSMWDQLFGILLGFCCFLSTLKVLHLFRFNRRMSLLGDTLQRSARDLIGFSFMYGLIMAAFVSFRWVCVLHVRPHHGGFCLLQVGLCPSCTASSWRFCLLQVILCPSCTASSWRLLSPSGGSVSFMYGLIMAAFVSFRWVCVLHVRPHHGGFCLLQVGLCPSCTASSWRLLSPSGGSVSFMYGLIMAAFVSFRWVCVLHVRPHHGGFCLLQVGLCPSCTASLWGLLSPSGGSVSFMYGLIMAAFVSFSYLVYRSFLYTYSTIMGTVESLLLLALGDLQYEQITSVNRVIAPALITAYTAVILFILLNVLISILMDSFALARETIKGQPNDFELLDCMVNSLKITMVTPLHLWDLTCRSDLAYPRKPDGGSGVDIAIKRKKKTKTRHRIQELSYSQNKSIVEFSTTSKKPRISRSVRFLSSSAPGSPRKPVRCFKPKTRNNLTRESFIDTTLGSSKSLWREVSPSVNSLEESTKDLLDQIDLIDQRVDSLWEFFAGADSGPPPELDVICRWGKVKVTVADVVAQHLGYDEDSESLTGSEQGGESVENFGQRLSTTESDLSVDSDDSYRGGIDLQEQRQSAETEEKNISYLKDHQQFRDINLSHEITREAGNIAAVDDSGFVVSSDRSNPLVTRADSDENVENKTNIVTVFVEHHIYRSHKDALDKTSDDKNQNIIQEMVPLSQDVNLFLNDDMYFSEKEYFNNSEDKPYNRIPLNNNCMTFNDDRVHADSRTPHGSSLSVVDSGIYQDMISNGRIKDTHQNVDEIFPYEDLEKIEMGLDSQDQVVPDSIAVNRHHDDQALKNTWESPGRVSGQEKNDSTLRELPLQASAFLVDDIKDDEIEMEDKVTPIGVEPSLTIEEAESIPEDDLLNIISGSEISEDSEVPNVNDKYRAKSRPLGGLGIVETPKKVIESEFHVLDETESGCNSPSSSALGNKRVPRYHQRKNSRLNFDSPVPALIKRSNEKKKAEECNDMRYRRKSNAMEKLNMNYRRGIRPSSWPETRHDGVDKLDILVEIEAPGDGALSLAARPGISVHFSDVFNESGYLSTGDLDKDVEASRPEQQVVPVLNLTRASLTDVEPDEDDGVMTQPVDNHLLMTPPRPGIGLARSPPRPLRLTPALTPRIEIVDEKGVTADWSRFNTPRRPAAPRRLSSLSMKSPVLRNQTPLRLPRSLSPGADTRMLSPFVIGALAAAPQLSRRRLPRQQALSGQQ</sequence>
<keyword evidence="5 7" id="KW-0472">Membrane</keyword>
<reference evidence="9" key="1">
    <citation type="journal article" date="2023" name="G3 (Bethesda)">
        <title>A reference genome for the long-term kleptoplast-retaining sea slug Elysia crispata morphotype clarki.</title>
        <authorList>
            <person name="Eastman K.E."/>
            <person name="Pendleton A.L."/>
            <person name="Shaikh M.A."/>
            <person name="Suttiyut T."/>
            <person name="Ogas R."/>
            <person name="Tomko P."/>
            <person name="Gavelis G."/>
            <person name="Widhalm J.R."/>
            <person name="Wisecaver J.H."/>
        </authorList>
    </citation>
    <scope>NUCLEOTIDE SEQUENCE</scope>
    <source>
        <strain evidence="9">ECLA1</strain>
    </source>
</reference>
<name>A0AAE0Z103_9GAST</name>
<feature type="transmembrane region" description="Helical" evidence="7">
    <location>
        <begin position="566"/>
        <end position="585"/>
    </location>
</feature>
<proteinExistence type="inferred from homology"/>
<feature type="domain" description="Polycystin cation channel PKD1/PKD2" evidence="8">
    <location>
        <begin position="273"/>
        <end position="427"/>
    </location>
</feature>
<dbReference type="Pfam" id="PF08016">
    <property type="entry name" value="PKD_channel"/>
    <property type="match status" value="2"/>
</dbReference>
<evidence type="ECO:0000256" key="7">
    <source>
        <dbReference type="SAM" id="Phobius"/>
    </source>
</evidence>
<dbReference type="Proteomes" id="UP001283361">
    <property type="component" value="Unassembled WGS sequence"/>
</dbReference>
<comment type="subcellular location">
    <subcellularLocation>
        <location evidence="1">Membrane</location>
        <topology evidence="1">Multi-pass membrane protein</topology>
    </subcellularLocation>
</comment>
<feature type="region of interest" description="Disordered" evidence="6">
    <location>
        <begin position="1156"/>
        <end position="1177"/>
    </location>
</feature>
<evidence type="ECO:0000256" key="2">
    <source>
        <dbReference type="ARBA" id="ARBA00007200"/>
    </source>
</evidence>
<evidence type="ECO:0000256" key="6">
    <source>
        <dbReference type="SAM" id="MobiDB-lite"/>
    </source>
</evidence>
<evidence type="ECO:0000256" key="3">
    <source>
        <dbReference type="ARBA" id="ARBA00022692"/>
    </source>
</evidence>
<protein>
    <recommendedName>
        <fullName evidence="8">Polycystin cation channel PKD1/PKD2 domain-containing protein</fullName>
    </recommendedName>
</protein>
<feature type="transmembrane region" description="Helical" evidence="7">
    <location>
        <begin position="313"/>
        <end position="335"/>
    </location>
</feature>
<feature type="transmembrane region" description="Helical" evidence="7">
    <location>
        <begin position="653"/>
        <end position="673"/>
    </location>
</feature>
<evidence type="ECO:0000256" key="5">
    <source>
        <dbReference type="ARBA" id="ARBA00023136"/>
    </source>
</evidence>
<evidence type="ECO:0000313" key="10">
    <source>
        <dbReference type="Proteomes" id="UP001283361"/>
    </source>
</evidence>
<keyword evidence="4 7" id="KW-1133">Transmembrane helix</keyword>